<keyword evidence="4" id="KW-0433">Leucine-rich repeat</keyword>
<dbReference type="InterPro" id="IPR001611">
    <property type="entry name" value="Leu-rich_rpt"/>
</dbReference>
<evidence type="ECO:0000256" key="11">
    <source>
        <dbReference type="ARBA" id="ARBA00023180"/>
    </source>
</evidence>
<dbReference type="AlphaFoldDB" id="V4USI5"/>
<dbReference type="PANTHER" id="PTHR48063">
    <property type="entry name" value="LRR RECEPTOR-LIKE KINASE"/>
    <property type="match status" value="1"/>
</dbReference>
<feature type="domain" description="Leucine-rich repeat-containing N-terminal plant-type" evidence="14">
    <location>
        <begin position="33"/>
        <end position="70"/>
    </location>
</feature>
<dbReference type="InterPro" id="IPR046956">
    <property type="entry name" value="RLP23-like"/>
</dbReference>
<evidence type="ECO:0000256" key="9">
    <source>
        <dbReference type="ARBA" id="ARBA00023136"/>
    </source>
</evidence>
<evidence type="ECO:0000259" key="14">
    <source>
        <dbReference type="Pfam" id="PF08263"/>
    </source>
</evidence>
<organism evidence="15 16">
    <name type="scientific">Citrus clementina</name>
    <name type="common">Clementine</name>
    <name type="synonym">Citrus deliciosa x Citrus sinensis</name>
    <dbReference type="NCBI Taxonomy" id="85681"/>
    <lineage>
        <taxon>Eukaryota</taxon>
        <taxon>Viridiplantae</taxon>
        <taxon>Streptophyta</taxon>
        <taxon>Embryophyta</taxon>
        <taxon>Tracheophyta</taxon>
        <taxon>Spermatophyta</taxon>
        <taxon>Magnoliopsida</taxon>
        <taxon>eudicotyledons</taxon>
        <taxon>Gunneridae</taxon>
        <taxon>Pentapetalae</taxon>
        <taxon>rosids</taxon>
        <taxon>malvids</taxon>
        <taxon>Sapindales</taxon>
        <taxon>Rutaceae</taxon>
        <taxon>Aurantioideae</taxon>
        <taxon>Citrus</taxon>
    </lineage>
</organism>
<dbReference type="Pfam" id="PF13855">
    <property type="entry name" value="LRR_8"/>
    <property type="match status" value="1"/>
</dbReference>
<feature type="transmembrane region" description="Helical" evidence="12">
    <location>
        <begin position="863"/>
        <end position="886"/>
    </location>
</feature>
<evidence type="ECO:0000256" key="4">
    <source>
        <dbReference type="ARBA" id="ARBA00022614"/>
    </source>
</evidence>
<dbReference type="GO" id="GO:0005886">
    <property type="term" value="C:plasma membrane"/>
    <property type="evidence" value="ECO:0007669"/>
    <property type="project" value="UniProtKB-SubCell"/>
</dbReference>
<evidence type="ECO:0000256" key="6">
    <source>
        <dbReference type="ARBA" id="ARBA00022729"/>
    </source>
</evidence>
<reference evidence="15 16" key="1">
    <citation type="submission" date="2013-10" db="EMBL/GenBank/DDBJ databases">
        <authorList>
            <consortium name="International Citrus Genome Consortium"/>
            <person name="Jenkins J."/>
            <person name="Schmutz J."/>
            <person name="Prochnik S."/>
            <person name="Rokhsar D."/>
            <person name="Gmitter F."/>
            <person name="Ollitrault P."/>
            <person name="Machado M."/>
            <person name="Talon M."/>
            <person name="Wincker P."/>
            <person name="Jaillon O."/>
            <person name="Morgante M."/>
        </authorList>
    </citation>
    <scope>NUCLEOTIDE SEQUENCE</scope>
    <source>
        <strain evidence="16">cv. Clemenules</strain>
    </source>
</reference>
<comment type="subcellular location">
    <subcellularLocation>
        <location evidence="1">Cell membrane</location>
        <topology evidence="1">Single-pass type I membrane protein</topology>
    </subcellularLocation>
</comment>
<keyword evidence="8 12" id="KW-1133">Transmembrane helix</keyword>
<evidence type="ECO:0000256" key="8">
    <source>
        <dbReference type="ARBA" id="ARBA00022989"/>
    </source>
</evidence>
<evidence type="ECO:0000256" key="12">
    <source>
        <dbReference type="SAM" id="Phobius"/>
    </source>
</evidence>
<evidence type="ECO:0000256" key="3">
    <source>
        <dbReference type="ARBA" id="ARBA00022475"/>
    </source>
</evidence>
<keyword evidence="11" id="KW-0325">Glycoprotein</keyword>
<dbReference type="Pfam" id="PF12799">
    <property type="entry name" value="LRR_4"/>
    <property type="match status" value="1"/>
</dbReference>
<keyword evidence="3" id="KW-1003">Cell membrane</keyword>
<dbReference type="PANTHER" id="PTHR48063:SF98">
    <property type="entry name" value="LRR RECEPTOR-LIKE SERINE_THREONINE-PROTEIN KINASE FLS2"/>
    <property type="match status" value="1"/>
</dbReference>
<dbReference type="InterPro" id="IPR032675">
    <property type="entry name" value="LRR_dom_sf"/>
</dbReference>
<dbReference type="FunFam" id="3.80.10.10:FF:000041">
    <property type="entry name" value="LRR receptor-like serine/threonine-protein kinase ERECTA"/>
    <property type="match status" value="1"/>
</dbReference>
<feature type="non-terminal residue" evidence="15">
    <location>
        <position position="890"/>
    </location>
</feature>
<feature type="chain" id="PRO_5004730664" description="Leucine-rich repeat-containing N-terminal plant-type domain-containing protein" evidence="13">
    <location>
        <begin position="17"/>
        <end position="890"/>
    </location>
</feature>
<evidence type="ECO:0000256" key="2">
    <source>
        <dbReference type="ARBA" id="ARBA00009592"/>
    </source>
</evidence>
<evidence type="ECO:0000313" key="15">
    <source>
        <dbReference type="EMBL" id="ESR65496.1"/>
    </source>
</evidence>
<evidence type="ECO:0000256" key="13">
    <source>
        <dbReference type="SAM" id="SignalP"/>
    </source>
</evidence>
<dbReference type="InterPro" id="IPR025875">
    <property type="entry name" value="Leu-rich_rpt_4"/>
</dbReference>
<dbReference type="SMART" id="SM00369">
    <property type="entry name" value="LRR_TYP"/>
    <property type="match status" value="10"/>
</dbReference>
<dbReference type="Gene3D" id="3.80.10.10">
    <property type="entry name" value="Ribonuclease Inhibitor"/>
    <property type="match status" value="5"/>
</dbReference>
<comment type="similarity">
    <text evidence="2">Belongs to the RLP family.</text>
</comment>
<dbReference type="SUPFAM" id="SSF52047">
    <property type="entry name" value="RNI-like"/>
    <property type="match status" value="2"/>
</dbReference>
<name>V4USI5_CITCL</name>
<dbReference type="Proteomes" id="UP000030687">
    <property type="component" value="Unassembled WGS sequence"/>
</dbReference>
<proteinExistence type="inferred from homology"/>
<sequence length="890" mass="97987">MKLAVALLLLELLALANIKIGYCNGSAYIGCIQSEREALLRFKQDLKDPANRLALWSDGNCCTWAGVVCNDSTGHVLELHYKDETSKLIGKINPSLLDLKHLVYLELSNNNFEKAQLPVFLGSMGSLRHIDLSRAEFTGMIPYQLGNLSNLQYLDLSSQIPLSFLYLENFSWLSGLSLLKHLDLTGVDLSTASDWFLVTNMLPSLQVLKLSACSLHNSLPELPIANFSSLYTLDLSPIPDGLQNLTSLEHLDLRSNNFISSIPTWLHKFTRLEYLSLRGNRLEGQISSVVGNLSSTIKSLNLDYSEVQGKIPTSIARLCNLRSISIIGVKLSQDISQIIDIFSGCVSDVIEIVDLRDNKLSNQLINELGQFKSLQGLLLGDNMISGHIPSSLGKLSSLQAVSLSNNKLNGTLSEIHFANLTSLLAFYVSGNSLTLKVSPDWVPPFKKIKSLDLGSCNLGPQFPSWINSLEHLLYLDMSNSGILGTIPSSLSEATQLESVDLNSNSLSGPIPFIPFNIRLLDLSNNALAGSLFHFLCSERNEAKHSMEFLILANNSLSGELPDCWMNLQHLSVLKLGNNAFTGALPASMGSLTSLHSLQLDHNNLSGPIPASLQNCAKLVVFDIAWIGEKLLIMILRLRTNKFHGHIPAELCRLTSLHILDLSHNNFSGTIPRCINNVTAMMNQSNSMETDLEYYTFSIHFIIRFIENVLVVMKGRELEYNTMLKLVRCMDLSGNNLSGDIPEEMTNLVALQSLNLSHNFLTGKIPENVGAMRSLESIDFSGNLLSGRIPQSISSLTFLSHLNLSDNNLTGKIPLGTQLQGFNASCFAGNNLCGAPLPKNCTDQNVPIPAENENGGEDEDEMGYWLYVSTAFGFVVGFWCVIGPLLINRRW</sequence>
<keyword evidence="7" id="KW-0677">Repeat</keyword>
<evidence type="ECO:0000256" key="10">
    <source>
        <dbReference type="ARBA" id="ARBA00023170"/>
    </source>
</evidence>
<keyword evidence="5 12" id="KW-0812">Transmembrane</keyword>
<dbReference type="InParanoid" id="V4USI5"/>
<dbReference type="SMART" id="SM00365">
    <property type="entry name" value="LRR_SD22"/>
    <property type="match status" value="5"/>
</dbReference>
<dbReference type="Gramene" id="ESR65496">
    <property type="protein sequence ID" value="ESR65496"/>
    <property type="gene ID" value="CICLE_v10010515mg"/>
</dbReference>
<protein>
    <recommendedName>
        <fullName evidence="14">Leucine-rich repeat-containing N-terminal plant-type domain-containing protein</fullName>
    </recommendedName>
</protein>
<keyword evidence="10" id="KW-0675">Receptor</keyword>
<keyword evidence="6 13" id="KW-0732">Signal</keyword>
<evidence type="ECO:0000313" key="16">
    <source>
        <dbReference type="Proteomes" id="UP000030687"/>
    </source>
</evidence>
<dbReference type="KEGG" id="cic:CICLE_v10010515mg"/>
<keyword evidence="16" id="KW-1185">Reference proteome</keyword>
<accession>V4USI5</accession>
<feature type="signal peptide" evidence="13">
    <location>
        <begin position="1"/>
        <end position="16"/>
    </location>
</feature>
<evidence type="ECO:0000256" key="7">
    <source>
        <dbReference type="ARBA" id="ARBA00022737"/>
    </source>
</evidence>
<dbReference type="EMBL" id="KI535697">
    <property type="protein sequence ID" value="ESR65496.1"/>
    <property type="molecule type" value="Genomic_DNA"/>
</dbReference>
<dbReference type="Pfam" id="PF00560">
    <property type="entry name" value="LRR_1"/>
    <property type="match status" value="8"/>
</dbReference>
<dbReference type="InterPro" id="IPR003591">
    <property type="entry name" value="Leu-rich_rpt_typical-subtyp"/>
</dbReference>
<dbReference type="PROSITE" id="PS51450">
    <property type="entry name" value="LRR"/>
    <property type="match status" value="1"/>
</dbReference>
<dbReference type="InterPro" id="IPR013210">
    <property type="entry name" value="LRR_N_plant-typ"/>
</dbReference>
<dbReference type="Pfam" id="PF08263">
    <property type="entry name" value="LRRNT_2"/>
    <property type="match status" value="1"/>
</dbReference>
<dbReference type="FunFam" id="3.80.10.10:FF:000213">
    <property type="entry name" value="Tyrosine-sulfated glycopeptide receptor 1"/>
    <property type="match status" value="1"/>
</dbReference>
<keyword evidence="9 12" id="KW-0472">Membrane</keyword>
<dbReference type="eggNOG" id="KOG0619">
    <property type="taxonomic scope" value="Eukaryota"/>
</dbReference>
<evidence type="ECO:0000256" key="1">
    <source>
        <dbReference type="ARBA" id="ARBA00004251"/>
    </source>
</evidence>
<evidence type="ECO:0000256" key="5">
    <source>
        <dbReference type="ARBA" id="ARBA00022692"/>
    </source>
</evidence>
<gene>
    <name evidence="15" type="ORF">CICLE_v10010515mg</name>
</gene>
<dbReference type="OMA" id="CWINWEN"/>